<dbReference type="InterPro" id="IPR007694">
    <property type="entry name" value="DNA_helicase_DnaB-like_C"/>
</dbReference>
<dbReference type="SUPFAM" id="SSF52540">
    <property type="entry name" value="P-loop containing nucleoside triphosphate hydrolases"/>
    <property type="match status" value="1"/>
</dbReference>
<dbReference type="InterPro" id="IPR027417">
    <property type="entry name" value="P-loop_NTPase"/>
</dbReference>
<name>X0T9F2_9ZZZZ</name>
<dbReference type="EMBL" id="BARS01014083">
    <property type="protein sequence ID" value="GAF89839.1"/>
    <property type="molecule type" value="Genomic_DNA"/>
</dbReference>
<feature type="non-terminal residue" evidence="2">
    <location>
        <position position="1"/>
    </location>
</feature>
<proteinExistence type="predicted"/>
<dbReference type="Gene3D" id="3.40.50.300">
    <property type="entry name" value="P-loop containing nucleotide triphosphate hydrolases"/>
    <property type="match status" value="1"/>
</dbReference>
<evidence type="ECO:0000259" key="1">
    <source>
        <dbReference type="PROSITE" id="PS51199"/>
    </source>
</evidence>
<dbReference type="GO" id="GO:0005524">
    <property type="term" value="F:ATP binding"/>
    <property type="evidence" value="ECO:0007669"/>
    <property type="project" value="InterPro"/>
</dbReference>
<dbReference type="GO" id="GO:0006260">
    <property type="term" value="P:DNA replication"/>
    <property type="evidence" value="ECO:0007669"/>
    <property type="project" value="InterPro"/>
</dbReference>
<dbReference type="GO" id="GO:0003678">
    <property type="term" value="F:DNA helicase activity"/>
    <property type="evidence" value="ECO:0007669"/>
    <property type="project" value="InterPro"/>
</dbReference>
<evidence type="ECO:0000313" key="2">
    <source>
        <dbReference type="EMBL" id="GAF89839.1"/>
    </source>
</evidence>
<feature type="domain" description="SF4 helicase" evidence="1">
    <location>
        <begin position="15"/>
        <end position="97"/>
    </location>
</feature>
<reference evidence="2" key="1">
    <citation type="journal article" date="2014" name="Front. Microbiol.">
        <title>High frequency of phylogenetically diverse reductive dehalogenase-homologous genes in deep subseafloor sedimentary metagenomes.</title>
        <authorList>
            <person name="Kawai M."/>
            <person name="Futagami T."/>
            <person name="Toyoda A."/>
            <person name="Takaki Y."/>
            <person name="Nishi S."/>
            <person name="Hori S."/>
            <person name="Arai W."/>
            <person name="Tsubouchi T."/>
            <person name="Morono Y."/>
            <person name="Uchiyama I."/>
            <person name="Ito T."/>
            <person name="Fujiyama A."/>
            <person name="Inagaki F."/>
            <person name="Takami H."/>
        </authorList>
    </citation>
    <scope>NUCLEOTIDE SEQUENCE</scope>
    <source>
        <strain evidence="2">Expedition CK06-06</strain>
    </source>
</reference>
<sequence length="97" mass="11212">IFEHRELEDIINEAKKPDFKGLQCSISELNKIDPFKPGRLIVLGGRPAHGKTNTSLSWMNDFCSQGYSVLYFSLEMTDVELMRRIGLSTKYDTIRNW</sequence>
<organism evidence="2">
    <name type="scientific">marine sediment metagenome</name>
    <dbReference type="NCBI Taxonomy" id="412755"/>
    <lineage>
        <taxon>unclassified sequences</taxon>
        <taxon>metagenomes</taxon>
        <taxon>ecological metagenomes</taxon>
    </lineage>
</organism>
<protein>
    <recommendedName>
        <fullName evidence="1">SF4 helicase domain-containing protein</fullName>
    </recommendedName>
</protein>
<gene>
    <name evidence="2" type="ORF">S01H1_24005</name>
</gene>
<dbReference type="Pfam" id="PF03796">
    <property type="entry name" value="DnaB_C"/>
    <property type="match status" value="1"/>
</dbReference>
<dbReference type="PROSITE" id="PS51199">
    <property type="entry name" value="SF4_HELICASE"/>
    <property type="match status" value="1"/>
</dbReference>
<accession>X0T9F2</accession>
<dbReference type="AlphaFoldDB" id="X0T9F2"/>
<comment type="caution">
    <text evidence="2">The sequence shown here is derived from an EMBL/GenBank/DDBJ whole genome shotgun (WGS) entry which is preliminary data.</text>
</comment>
<feature type="non-terminal residue" evidence="2">
    <location>
        <position position="97"/>
    </location>
</feature>